<reference evidence="2 3" key="1">
    <citation type="submission" date="2017-07" db="EMBL/GenBank/DDBJ databases">
        <title>Isolation and whole genome analysis of endospore-forming bacteria from heroin.</title>
        <authorList>
            <person name="Kalinowski J."/>
            <person name="Ahrens B."/>
            <person name="Al-Dilaimi A."/>
            <person name="Winkler A."/>
            <person name="Wibberg D."/>
            <person name="Schleenbecker U."/>
            <person name="Ruckert C."/>
            <person name="Wolfel R."/>
            <person name="Grass G."/>
        </authorList>
    </citation>
    <scope>NUCLEOTIDE SEQUENCE [LARGE SCALE GENOMIC DNA]</scope>
    <source>
        <strain evidence="2 3">7517-1</strain>
    </source>
</reference>
<feature type="transmembrane region" description="Helical" evidence="1">
    <location>
        <begin position="189"/>
        <end position="213"/>
    </location>
</feature>
<keyword evidence="3" id="KW-1185">Reference proteome</keyword>
<dbReference type="PROSITE" id="PS51108">
    <property type="entry name" value="PTS_EIID"/>
    <property type="match status" value="1"/>
</dbReference>
<dbReference type="Proteomes" id="UP000216852">
    <property type="component" value="Unassembled WGS sequence"/>
</dbReference>
<proteinExistence type="predicted"/>
<feature type="transmembrane region" description="Helical" evidence="1">
    <location>
        <begin position="233"/>
        <end position="250"/>
    </location>
</feature>
<keyword evidence="1" id="KW-1133">Transmembrane helix</keyword>
<dbReference type="PANTHER" id="PTHR32502:SF23">
    <property type="entry name" value="TRANSPORT PROTEIN, PTS SYSTEM"/>
    <property type="match status" value="1"/>
</dbReference>
<keyword evidence="1" id="KW-0472">Membrane</keyword>
<dbReference type="PANTHER" id="PTHR32502">
    <property type="entry name" value="N-ACETYLGALACTOSAMINE PERMEASE II COMPONENT-RELATED"/>
    <property type="match status" value="1"/>
</dbReference>
<comment type="caution">
    <text evidence="2">The sequence shown here is derived from an EMBL/GenBank/DDBJ whole genome shotgun (WGS) entry which is preliminary data.</text>
</comment>
<protein>
    <submittedName>
        <fullName evidence="2">PTS mannose transporter subunit IID</fullName>
    </submittedName>
</protein>
<name>A0ABX4GX23_9BACI</name>
<feature type="transmembrane region" description="Helical" evidence="1">
    <location>
        <begin position="257"/>
        <end position="275"/>
    </location>
</feature>
<evidence type="ECO:0000313" key="2">
    <source>
        <dbReference type="EMBL" id="PAD99428.1"/>
    </source>
</evidence>
<dbReference type="InterPro" id="IPR004704">
    <property type="entry name" value="PTS_IID_man"/>
</dbReference>
<dbReference type="EMBL" id="NPBJ01000023">
    <property type="protein sequence ID" value="PAD99428.1"/>
    <property type="molecule type" value="Genomic_DNA"/>
</dbReference>
<gene>
    <name evidence="2" type="ORF">CHH48_12220</name>
</gene>
<sequence>MHHQVSADQDQIVDKRTLRRVFWRSFHLQGSFNYERMQALGYLYAMIPILLKLYPKKSDLAAALKRHLEFFNTTPAVSSFVMGISTAMEEKNAREKGVFDSSSINAIKVALMGPLAGIGDSFFWGTFRVIAAGIGISLASQGNILGAILFLVLYNIPHFFLRYKGTFWGYNQGTTLLSSLYEKGNMEKVSYCAGILGLIVIGAMTGTLVQFTTPLEISIQGATVNLQETLDQIMPNILPLGLTLLLFLMLKKGVKVNYIMIGIIAVGILGKWAGIL</sequence>
<organism evidence="2 3">
    <name type="scientific">Terribacillus saccharophilus</name>
    <dbReference type="NCBI Taxonomy" id="361277"/>
    <lineage>
        <taxon>Bacteria</taxon>
        <taxon>Bacillati</taxon>
        <taxon>Bacillota</taxon>
        <taxon>Bacilli</taxon>
        <taxon>Bacillales</taxon>
        <taxon>Bacillaceae</taxon>
        <taxon>Terribacillus</taxon>
    </lineage>
</organism>
<dbReference type="Pfam" id="PF03613">
    <property type="entry name" value="EIID-AGA"/>
    <property type="match status" value="1"/>
</dbReference>
<evidence type="ECO:0000313" key="3">
    <source>
        <dbReference type="Proteomes" id="UP000216852"/>
    </source>
</evidence>
<accession>A0ABX4GX23</accession>
<evidence type="ECO:0000256" key="1">
    <source>
        <dbReference type="SAM" id="Phobius"/>
    </source>
</evidence>
<keyword evidence="1" id="KW-0812">Transmembrane</keyword>
<feature type="transmembrane region" description="Helical" evidence="1">
    <location>
        <begin position="130"/>
        <end position="154"/>
    </location>
</feature>
<dbReference type="InterPro" id="IPR050303">
    <property type="entry name" value="GatZ_KbaZ_carbometab"/>
</dbReference>